<proteinExistence type="predicted"/>
<protein>
    <submittedName>
        <fullName evidence="1">Uncharacterized protein</fullName>
    </submittedName>
</protein>
<name>A0ACC3TYX9_9ASCO</name>
<keyword evidence="2" id="KW-1185">Reference proteome</keyword>
<reference evidence="2" key="1">
    <citation type="journal article" date="2024" name="Front. Bioeng. Biotechnol.">
        <title>Genome-scale model development and genomic sequencing of the oleaginous clade Lipomyces.</title>
        <authorList>
            <person name="Czajka J.J."/>
            <person name="Han Y."/>
            <person name="Kim J."/>
            <person name="Mondo S.J."/>
            <person name="Hofstad B.A."/>
            <person name="Robles A."/>
            <person name="Haridas S."/>
            <person name="Riley R."/>
            <person name="LaButti K."/>
            <person name="Pangilinan J."/>
            <person name="Andreopoulos W."/>
            <person name="Lipzen A."/>
            <person name="Yan J."/>
            <person name="Wang M."/>
            <person name="Ng V."/>
            <person name="Grigoriev I.V."/>
            <person name="Spatafora J.W."/>
            <person name="Magnuson J.K."/>
            <person name="Baker S.E."/>
            <person name="Pomraning K.R."/>
        </authorList>
    </citation>
    <scope>NUCLEOTIDE SEQUENCE [LARGE SCALE GENOMIC DNA]</scope>
    <source>
        <strain evidence="2">CBS 10300</strain>
    </source>
</reference>
<accession>A0ACC3TYX9</accession>
<dbReference type="EMBL" id="MU970037">
    <property type="protein sequence ID" value="KAK9325965.1"/>
    <property type="molecule type" value="Genomic_DNA"/>
</dbReference>
<gene>
    <name evidence="1" type="ORF">V1517DRAFT_313160</name>
</gene>
<sequence length="143" mass="15787">MDPISSLIVVIASLFIPPLGVFFISGCSVDFIINIGLTMLGYLPGLLHALYLEYIYYSRREDVANGVTNYDRAPGVYSDIIQRGGFSVRRIRTRESGRVASPSAAQYRDNVAESTPSQPQKHSPSTTYEGIKTDVRQEHTDAA</sequence>
<dbReference type="Proteomes" id="UP001489719">
    <property type="component" value="Unassembled WGS sequence"/>
</dbReference>
<evidence type="ECO:0000313" key="1">
    <source>
        <dbReference type="EMBL" id="KAK9325965.1"/>
    </source>
</evidence>
<organism evidence="1 2">
    <name type="scientific">Lipomyces orientalis</name>
    <dbReference type="NCBI Taxonomy" id="1233043"/>
    <lineage>
        <taxon>Eukaryota</taxon>
        <taxon>Fungi</taxon>
        <taxon>Dikarya</taxon>
        <taxon>Ascomycota</taxon>
        <taxon>Saccharomycotina</taxon>
        <taxon>Lipomycetes</taxon>
        <taxon>Lipomycetales</taxon>
        <taxon>Lipomycetaceae</taxon>
        <taxon>Lipomyces</taxon>
    </lineage>
</organism>
<evidence type="ECO:0000313" key="2">
    <source>
        <dbReference type="Proteomes" id="UP001489719"/>
    </source>
</evidence>
<comment type="caution">
    <text evidence="1">The sequence shown here is derived from an EMBL/GenBank/DDBJ whole genome shotgun (WGS) entry which is preliminary data.</text>
</comment>